<feature type="domain" description="CUB" evidence="6">
    <location>
        <begin position="19"/>
        <end position="145"/>
    </location>
</feature>
<proteinExistence type="predicted"/>
<dbReference type="InterPro" id="IPR035914">
    <property type="entry name" value="Sperma_CUB_dom_sf"/>
</dbReference>
<sequence length="251" mass="27621">MRSTWLIFLFKDSEANPFCGPAAYLLADQTETLKSPNFPSLFPSQIQCLWNIETDAGSRIKIEFADWDLPMSRLSSAYMDAPQNTMCTAAYLQFTYFDFKKHKSEVKICGANPGFIISNGPRVQIQLHGSDDGRGGLFRLKLSRAPINAQQRLLATDGRSVAEKVKPRRPQKPIVTSSSFPSGGFATDTQSNQPMEKEGDSSEPKSKLPVKWFAILGVLFGFIGIIVLKSKKKKTTTEPSSANGASEESAA</sequence>
<accession>A0ABN7TA97</accession>
<dbReference type="Pfam" id="PF00431">
    <property type="entry name" value="CUB"/>
    <property type="match status" value="1"/>
</dbReference>
<feature type="compositionally biased region" description="Polar residues" evidence="4">
    <location>
        <begin position="174"/>
        <end position="194"/>
    </location>
</feature>
<keyword evidence="1" id="KW-0677">Repeat</keyword>
<dbReference type="EMBL" id="OU015567">
    <property type="protein sequence ID" value="CAG5112307.1"/>
    <property type="molecule type" value="Genomic_DNA"/>
</dbReference>
<evidence type="ECO:0000256" key="5">
    <source>
        <dbReference type="SAM" id="Phobius"/>
    </source>
</evidence>
<evidence type="ECO:0000313" key="7">
    <source>
        <dbReference type="EMBL" id="CAG5112307.1"/>
    </source>
</evidence>
<comment type="caution">
    <text evidence="3">Lacks conserved residue(s) required for the propagation of feature annotation.</text>
</comment>
<keyword evidence="8" id="KW-1185">Reference proteome</keyword>
<reference evidence="7 8" key="1">
    <citation type="submission" date="2021-04" db="EMBL/GenBank/DDBJ databases">
        <authorList>
            <person name="Bliznina A."/>
        </authorList>
    </citation>
    <scope>NUCLEOTIDE SEQUENCE [LARGE SCALE GENOMIC DNA]</scope>
</reference>
<evidence type="ECO:0000256" key="4">
    <source>
        <dbReference type="SAM" id="MobiDB-lite"/>
    </source>
</evidence>
<name>A0ABN7TA97_OIKDI</name>
<protein>
    <submittedName>
        <fullName evidence="7">Oidioi.mRNA.OKI2018_I69.chr2.g6534.t1.cds</fullName>
    </submittedName>
</protein>
<keyword evidence="5" id="KW-0812">Transmembrane</keyword>
<keyword evidence="2" id="KW-1015">Disulfide bond</keyword>
<evidence type="ECO:0000313" key="8">
    <source>
        <dbReference type="Proteomes" id="UP001158576"/>
    </source>
</evidence>
<dbReference type="SUPFAM" id="SSF49854">
    <property type="entry name" value="Spermadhesin, CUB domain"/>
    <property type="match status" value="1"/>
</dbReference>
<feature type="region of interest" description="Disordered" evidence="4">
    <location>
        <begin position="158"/>
        <end position="205"/>
    </location>
</feature>
<dbReference type="CDD" id="cd00041">
    <property type="entry name" value="CUB"/>
    <property type="match status" value="1"/>
</dbReference>
<keyword evidence="5" id="KW-1133">Transmembrane helix</keyword>
<dbReference type="Proteomes" id="UP001158576">
    <property type="component" value="Chromosome 2"/>
</dbReference>
<dbReference type="PANTHER" id="PTHR24251">
    <property type="entry name" value="OVOCHYMASE-RELATED"/>
    <property type="match status" value="1"/>
</dbReference>
<gene>
    <name evidence="7" type="ORF">OKIOD_LOCUS15299</name>
</gene>
<feature type="compositionally biased region" description="Basic and acidic residues" evidence="4">
    <location>
        <begin position="195"/>
        <end position="205"/>
    </location>
</feature>
<feature type="compositionally biased region" description="Low complexity" evidence="4">
    <location>
        <begin position="237"/>
        <end position="251"/>
    </location>
</feature>
<dbReference type="SMART" id="SM00042">
    <property type="entry name" value="CUB"/>
    <property type="match status" value="1"/>
</dbReference>
<feature type="region of interest" description="Disordered" evidence="4">
    <location>
        <begin position="231"/>
        <end position="251"/>
    </location>
</feature>
<dbReference type="PROSITE" id="PS01180">
    <property type="entry name" value="CUB"/>
    <property type="match status" value="1"/>
</dbReference>
<keyword evidence="5" id="KW-0472">Membrane</keyword>
<dbReference type="InterPro" id="IPR000859">
    <property type="entry name" value="CUB_dom"/>
</dbReference>
<evidence type="ECO:0000256" key="3">
    <source>
        <dbReference type="PROSITE-ProRule" id="PRU00059"/>
    </source>
</evidence>
<organism evidence="7 8">
    <name type="scientific">Oikopleura dioica</name>
    <name type="common">Tunicate</name>
    <dbReference type="NCBI Taxonomy" id="34765"/>
    <lineage>
        <taxon>Eukaryota</taxon>
        <taxon>Metazoa</taxon>
        <taxon>Chordata</taxon>
        <taxon>Tunicata</taxon>
        <taxon>Appendicularia</taxon>
        <taxon>Copelata</taxon>
        <taxon>Oikopleuridae</taxon>
        <taxon>Oikopleura</taxon>
    </lineage>
</organism>
<dbReference type="Gene3D" id="2.60.120.290">
    <property type="entry name" value="Spermadhesin, CUB domain"/>
    <property type="match status" value="1"/>
</dbReference>
<evidence type="ECO:0000256" key="1">
    <source>
        <dbReference type="ARBA" id="ARBA00022737"/>
    </source>
</evidence>
<evidence type="ECO:0000256" key="2">
    <source>
        <dbReference type="ARBA" id="ARBA00023157"/>
    </source>
</evidence>
<evidence type="ECO:0000259" key="6">
    <source>
        <dbReference type="PROSITE" id="PS01180"/>
    </source>
</evidence>
<feature type="transmembrane region" description="Helical" evidence="5">
    <location>
        <begin position="210"/>
        <end position="228"/>
    </location>
</feature>